<feature type="region of interest" description="Disordered" evidence="1">
    <location>
        <begin position="1"/>
        <end position="37"/>
    </location>
</feature>
<evidence type="ECO:0000256" key="1">
    <source>
        <dbReference type="SAM" id="MobiDB-lite"/>
    </source>
</evidence>
<dbReference type="Gene3D" id="6.20.20.10">
    <property type="match status" value="1"/>
</dbReference>
<evidence type="ECO:0008006" key="4">
    <source>
        <dbReference type="Google" id="ProtNLM"/>
    </source>
</evidence>
<keyword evidence="3" id="KW-1185">Reference proteome</keyword>
<dbReference type="Proteomes" id="UP000252884">
    <property type="component" value="Unassembled WGS sequence"/>
</dbReference>
<organism evidence="2 3">
    <name type="scientific">Pseudorhodoferax soli</name>
    <dbReference type="NCBI Taxonomy" id="545864"/>
    <lineage>
        <taxon>Bacteria</taxon>
        <taxon>Pseudomonadati</taxon>
        <taxon>Pseudomonadota</taxon>
        <taxon>Betaproteobacteria</taxon>
        <taxon>Burkholderiales</taxon>
        <taxon>Comamonadaceae</taxon>
    </lineage>
</organism>
<dbReference type="OrthoDB" id="9135829at2"/>
<evidence type="ECO:0000313" key="3">
    <source>
        <dbReference type="Proteomes" id="UP000252884"/>
    </source>
</evidence>
<dbReference type="SUPFAM" id="SSF57938">
    <property type="entry name" value="DnaJ/Hsp40 cysteine-rich domain"/>
    <property type="match status" value="1"/>
</dbReference>
<name>A0A368Y113_9BURK</name>
<reference evidence="2 3" key="1">
    <citation type="submission" date="2018-07" db="EMBL/GenBank/DDBJ databases">
        <title>Genomic Encyclopedia of Type Strains, Phase IV (KMG-IV): sequencing the most valuable type-strain genomes for metagenomic binning, comparative biology and taxonomic classification.</title>
        <authorList>
            <person name="Goeker M."/>
        </authorList>
    </citation>
    <scope>NUCLEOTIDE SEQUENCE [LARGE SCALE GENOMIC DNA]</scope>
    <source>
        <strain evidence="2 3">DSM 21634</strain>
    </source>
</reference>
<comment type="caution">
    <text evidence="2">The sequence shown here is derived from an EMBL/GenBank/DDBJ whole genome shotgun (WGS) entry which is preliminary data.</text>
</comment>
<protein>
    <recommendedName>
        <fullName evidence="4">Molecular chaperone DnaJ</fullName>
    </recommendedName>
</protein>
<evidence type="ECO:0000313" key="2">
    <source>
        <dbReference type="EMBL" id="RCW73981.1"/>
    </source>
</evidence>
<accession>A0A368Y113</accession>
<dbReference type="EMBL" id="QPJK01000002">
    <property type="protein sequence ID" value="RCW73981.1"/>
    <property type="molecule type" value="Genomic_DNA"/>
</dbReference>
<proteinExistence type="predicted"/>
<dbReference type="AlphaFoldDB" id="A0A368Y113"/>
<dbReference type="InterPro" id="IPR036410">
    <property type="entry name" value="HSP_DnaJ_Cys-rich_dom_sf"/>
</dbReference>
<feature type="compositionally biased region" description="Low complexity" evidence="1">
    <location>
        <begin position="1"/>
        <end position="11"/>
    </location>
</feature>
<sequence>MPSTSSPSSTPQDASLARPGDETPAGTPQSAEGICPRCGGSGRVADAECPNCAGSGTVTVIVGDA</sequence>
<gene>
    <name evidence="2" type="ORF">DES41_102298</name>
</gene>